<protein>
    <submittedName>
        <fullName evidence="1">AAA family ATPase</fullName>
    </submittedName>
</protein>
<dbReference type="PANTHER" id="PTHR11669:SF8">
    <property type="entry name" value="DNA POLYMERASE III SUBUNIT DELTA"/>
    <property type="match status" value="1"/>
</dbReference>
<dbReference type="EMBL" id="SSTM01000001">
    <property type="protein sequence ID" value="TJW12313.1"/>
    <property type="molecule type" value="Genomic_DNA"/>
</dbReference>
<gene>
    <name evidence="1" type="ORF">E5982_01545</name>
</gene>
<dbReference type="SUPFAM" id="SSF52540">
    <property type="entry name" value="P-loop containing nucleoside triphosphate hydrolases"/>
    <property type="match status" value="1"/>
</dbReference>
<dbReference type="AlphaFoldDB" id="A0A4T9TK25"/>
<dbReference type="InterPro" id="IPR050238">
    <property type="entry name" value="DNA_Rep/Repair_Clamp_Loader"/>
</dbReference>
<dbReference type="Proteomes" id="UP000309454">
    <property type="component" value="Unassembled WGS sequence"/>
</dbReference>
<organism evidence="1 2">
    <name type="scientific">Parvibacter caecicola</name>
    <dbReference type="NCBI Taxonomy" id="747645"/>
    <lineage>
        <taxon>Bacteria</taxon>
        <taxon>Bacillati</taxon>
        <taxon>Actinomycetota</taxon>
        <taxon>Coriobacteriia</taxon>
        <taxon>Coriobacteriales</taxon>
        <taxon>Coriobacteriaceae</taxon>
        <taxon>Parvibacter</taxon>
    </lineage>
</organism>
<keyword evidence="2" id="KW-1185">Reference proteome</keyword>
<dbReference type="InterPro" id="IPR027417">
    <property type="entry name" value="P-loop_NTPase"/>
</dbReference>
<dbReference type="GO" id="GO:0006261">
    <property type="term" value="P:DNA-templated DNA replication"/>
    <property type="evidence" value="ECO:0007669"/>
    <property type="project" value="TreeGrafter"/>
</dbReference>
<evidence type="ECO:0000313" key="1">
    <source>
        <dbReference type="EMBL" id="TJW12313.1"/>
    </source>
</evidence>
<reference evidence="1 2" key="1">
    <citation type="submission" date="2019-04" db="EMBL/GenBank/DDBJ databases">
        <title>Microbes associate with the intestines of laboratory mice.</title>
        <authorList>
            <person name="Navarre W."/>
            <person name="Wong E."/>
            <person name="Huang K.C."/>
            <person name="Tropini C."/>
            <person name="Ng K."/>
            <person name="Yu B."/>
        </authorList>
    </citation>
    <scope>NUCLEOTIDE SEQUENCE [LARGE SCALE GENOMIC DNA]</scope>
    <source>
        <strain evidence="1 2">NM48_B13</strain>
    </source>
</reference>
<dbReference type="Gene3D" id="3.40.50.300">
    <property type="entry name" value="P-loop containing nucleotide triphosphate hydrolases"/>
    <property type="match status" value="1"/>
</dbReference>
<accession>A0A4T9TK25</accession>
<evidence type="ECO:0000313" key="2">
    <source>
        <dbReference type="Proteomes" id="UP000309454"/>
    </source>
</evidence>
<dbReference type="Pfam" id="PF13177">
    <property type="entry name" value="DNA_pol3_delta2"/>
    <property type="match status" value="1"/>
</dbReference>
<sequence length="378" mass="41118">MADAFDCIVGQPQVREFLRATTANDRISHAYLFAGPAGSNKTQAAYAFAQAILCPKGAKGPRGGRCGACDACDKVMRRKHPDVRYFAPEGANGYLIEQMREMVTDASMAPIQAKKKVYIIDRVDQLGTSAANAFLKTLEEPPGNVVFILLGRTCDGVLPTILSRCQVVPFRHIPASEAAGIVAQNTGASLLHARIAIEACGGSISRAIEFLAAGSARMEFRKRVLDTLERLRHCEDWDVVGMAADLIKAANFPLDAARQQFEQELAQNQDFLAKSALRQLEARQKRQITAKSSECMRQLTAIIRSWIRDVMMICSGCSDLVINQDVLPALQAAAQRATLPSALCALRAVDECEASIAYNVSPEACIDALLFKVKEVIS</sequence>
<dbReference type="RefSeq" id="WP_136845244.1">
    <property type="nucleotide sequence ID" value="NZ_SSTM01000001.1"/>
</dbReference>
<dbReference type="PANTHER" id="PTHR11669">
    <property type="entry name" value="REPLICATION FACTOR C / DNA POLYMERASE III GAMMA-TAU SUBUNIT"/>
    <property type="match status" value="1"/>
</dbReference>
<name>A0A4T9TK25_9ACTN</name>
<comment type="caution">
    <text evidence="1">The sequence shown here is derived from an EMBL/GenBank/DDBJ whole genome shotgun (WGS) entry which is preliminary data.</text>
</comment>
<dbReference type="OrthoDB" id="9809531at2"/>
<proteinExistence type="predicted"/>